<dbReference type="Proteomes" id="UP001295684">
    <property type="component" value="Unassembled WGS sequence"/>
</dbReference>
<organism evidence="2 3">
    <name type="scientific">Euplotes crassus</name>
    <dbReference type="NCBI Taxonomy" id="5936"/>
    <lineage>
        <taxon>Eukaryota</taxon>
        <taxon>Sar</taxon>
        <taxon>Alveolata</taxon>
        <taxon>Ciliophora</taxon>
        <taxon>Intramacronucleata</taxon>
        <taxon>Spirotrichea</taxon>
        <taxon>Hypotrichia</taxon>
        <taxon>Euplotida</taxon>
        <taxon>Euplotidae</taxon>
        <taxon>Moneuplotes</taxon>
    </lineage>
</organism>
<proteinExistence type="predicted"/>
<evidence type="ECO:0000256" key="1">
    <source>
        <dbReference type="SAM" id="MobiDB-lite"/>
    </source>
</evidence>
<sequence>MINSCTIEKEEPEPDKQPPDKFKIPKPKANPRSAFQSVPKRTTPPERGDASSLNKSGCKKPSTYDYILMKALRNPSDITPNEKMIIANHPVIADLIEQTNGKKEKMSCYINIDTIFNYQYCHSAEIPVLYDSREKCSFNQEQVLQYTAPHDAERLSDSTKGYSDYYNFEEEDQKTIGKYTLRERKEKIRKYKLKLQKYKLGLSKISHKYKQRSVIAKTRPRVRGKFAKNSQSADMTAH</sequence>
<evidence type="ECO:0000313" key="2">
    <source>
        <dbReference type="EMBL" id="CAI2378467.1"/>
    </source>
</evidence>
<comment type="caution">
    <text evidence="2">The sequence shown here is derived from an EMBL/GenBank/DDBJ whole genome shotgun (WGS) entry which is preliminary data.</text>
</comment>
<evidence type="ECO:0000313" key="3">
    <source>
        <dbReference type="Proteomes" id="UP001295684"/>
    </source>
</evidence>
<gene>
    <name evidence="2" type="ORF">ECRASSUSDP1_LOCUS19864</name>
</gene>
<reference evidence="2" key="1">
    <citation type="submission" date="2023-07" db="EMBL/GenBank/DDBJ databases">
        <authorList>
            <consortium name="AG Swart"/>
            <person name="Singh M."/>
            <person name="Singh A."/>
            <person name="Seah K."/>
            <person name="Emmerich C."/>
        </authorList>
    </citation>
    <scope>NUCLEOTIDE SEQUENCE</scope>
    <source>
        <strain evidence="2">DP1</strain>
    </source>
</reference>
<protein>
    <recommendedName>
        <fullName evidence="4">CCT domain-containing protein</fullName>
    </recommendedName>
</protein>
<feature type="region of interest" description="Disordered" evidence="1">
    <location>
        <begin position="1"/>
        <end position="57"/>
    </location>
</feature>
<dbReference type="AlphaFoldDB" id="A0AAD1XTZ9"/>
<keyword evidence="3" id="KW-1185">Reference proteome</keyword>
<evidence type="ECO:0008006" key="4">
    <source>
        <dbReference type="Google" id="ProtNLM"/>
    </source>
</evidence>
<accession>A0AAD1XTZ9</accession>
<feature type="compositionally biased region" description="Basic and acidic residues" evidence="1">
    <location>
        <begin position="14"/>
        <end position="23"/>
    </location>
</feature>
<name>A0AAD1XTZ9_EUPCR</name>
<dbReference type="EMBL" id="CAMPGE010020196">
    <property type="protein sequence ID" value="CAI2378467.1"/>
    <property type="molecule type" value="Genomic_DNA"/>
</dbReference>